<evidence type="ECO:0000313" key="2">
    <source>
        <dbReference type="EMBL" id="GHE98296.1"/>
    </source>
</evidence>
<reference evidence="2" key="1">
    <citation type="journal article" date="2014" name="Int. J. Syst. Evol. Microbiol.">
        <title>Complete genome sequence of Corynebacterium casei LMG S-19264T (=DSM 44701T), isolated from a smear-ripened cheese.</title>
        <authorList>
            <consortium name="US DOE Joint Genome Institute (JGI-PGF)"/>
            <person name="Walter F."/>
            <person name="Albersmeier A."/>
            <person name="Kalinowski J."/>
            <person name="Ruckert C."/>
        </authorList>
    </citation>
    <scope>NUCLEOTIDE SEQUENCE</scope>
    <source>
        <strain evidence="2">JCM 4477</strain>
    </source>
</reference>
<proteinExistence type="predicted"/>
<accession>A0A919AC25</accession>
<evidence type="ECO:0000256" key="1">
    <source>
        <dbReference type="SAM" id="Phobius"/>
    </source>
</evidence>
<dbReference type="AlphaFoldDB" id="A0A919AC25"/>
<feature type="transmembrane region" description="Helical" evidence="1">
    <location>
        <begin position="42"/>
        <end position="61"/>
    </location>
</feature>
<gene>
    <name evidence="2" type="ORF">GCM10018772_23400</name>
</gene>
<name>A0A919AC25_9ACTN</name>
<comment type="caution">
    <text evidence="2">The sequence shown here is derived from an EMBL/GenBank/DDBJ whole genome shotgun (WGS) entry which is preliminary data.</text>
</comment>
<feature type="transmembrane region" description="Helical" evidence="1">
    <location>
        <begin position="16"/>
        <end position="36"/>
    </location>
</feature>
<protein>
    <submittedName>
        <fullName evidence="2">Uncharacterized protein</fullName>
    </submittedName>
</protein>
<dbReference type="EMBL" id="BNBI01000004">
    <property type="protein sequence ID" value="GHE98296.1"/>
    <property type="molecule type" value="Genomic_DNA"/>
</dbReference>
<keyword evidence="1" id="KW-0812">Transmembrane</keyword>
<evidence type="ECO:0000313" key="3">
    <source>
        <dbReference type="Proteomes" id="UP000630718"/>
    </source>
</evidence>
<dbReference type="Proteomes" id="UP000630718">
    <property type="component" value="Unassembled WGS sequence"/>
</dbReference>
<organism evidence="2 3">
    <name type="scientific">Streptomyces fumanus</name>
    <dbReference type="NCBI Taxonomy" id="67302"/>
    <lineage>
        <taxon>Bacteria</taxon>
        <taxon>Bacillati</taxon>
        <taxon>Actinomycetota</taxon>
        <taxon>Actinomycetes</taxon>
        <taxon>Kitasatosporales</taxon>
        <taxon>Streptomycetaceae</taxon>
        <taxon>Streptomyces</taxon>
    </lineage>
</organism>
<keyword evidence="1" id="KW-0472">Membrane</keyword>
<sequence length="85" mass="8292">MECVVDRSLLSLRSTLVFLLAVLAGAAAGGLTALAGDNTPRSLLAGLAAAGLAVPFFNRLIDSEATAIGPAGPSDPGAGEGENNG</sequence>
<keyword evidence="1" id="KW-1133">Transmembrane helix</keyword>
<keyword evidence="3" id="KW-1185">Reference proteome</keyword>
<reference evidence="2" key="2">
    <citation type="submission" date="2020-09" db="EMBL/GenBank/DDBJ databases">
        <authorList>
            <person name="Sun Q."/>
            <person name="Ohkuma M."/>
        </authorList>
    </citation>
    <scope>NUCLEOTIDE SEQUENCE</scope>
    <source>
        <strain evidence="2">JCM 4477</strain>
    </source>
</reference>